<dbReference type="InterPro" id="IPR013761">
    <property type="entry name" value="SAM/pointed_sf"/>
</dbReference>
<dbReference type="InterPro" id="IPR001660">
    <property type="entry name" value="SAM"/>
</dbReference>
<dbReference type="AlphaFoldDB" id="A0AAD9N267"/>
<feature type="domain" description="SAM" evidence="1">
    <location>
        <begin position="400"/>
        <end position="446"/>
    </location>
</feature>
<reference evidence="2" key="1">
    <citation type="journal article" date="2023" name="Mol. Biol. Evol.">
        <title>Third-Generation Sequencing Reveals the Adaptive Role of the Epigenome in Three Deep-Sea Polychaetes.</title>
        <authorList>
            <person name="Perez M."/>
            <person name="Aroh O."/>
            <person name="Sun Y."/>
            <person name="Lan Y."/>
            <person name="Juniper S.K."/>
            <person name="Young C.R."/>
            <person name="Angers B."/>
            <person name="Qian P.Y."/>
        </authorList>
    </citation>
    <scope>NUCLEOTIDE SEQUENCE</scope>
    <source>
        <strain evidence="2">P08H-3</strain>
    </source>
</reference>
<dbReference type="PROSITE" id="PS50105">
    <property type="entry name" value="SAM_DOMAIN"/>
    <property type="match status" value="1"/>
</dbReference>
<comment type="caution">
    <text evidence="2">The sequence shown here is derived from an EMBL/GenBank/DDBJ whole genome shotgun (WGS) entry which is preliminary data.</text>
</comment>
<dbReference type="PANTHER" id="PTHR14454:SF11">
    <property type="entry name" value="SERRANO, ISOFORM F"/>
    <property type="match status" value="1"/>
</dbReference>
<dbReference type="InterPro" id="IPR052281">
    <property type="entry name" value="GAREM"/>
</dbReference>
<dbReference type="PANTHER" id="PTHR14454">
    <property type="entry name" value="GRB2-ASSOCIATED AND REGULATOR OF MAPK PROTEIN FAMILY MEMBER"/>
    <property type="match status" value="1"/>
</dbReference>
<evidence type="ECO:0000313" key="2">
    <source>
        <dbReference type="EMBL" id="KAK2151494.1"/>
    </source>
</evidence>
<dbReference type="EMBL" id="JAODUP010000361">
    <property type="protein sequence ID" value="KAK2151494.1"/>
    <property type="molecule type" value="Genomic_DNA"/>
</dbReference>
<dbReference type="Gene3D" id="1.10.150.50">
    <property type="entry name" value="Transcription Factor, Ets-1"/>
    <property type="match status" value="1"/>
</dbReference>
<keyword evidence="3" id="KW-1185">Reference proteome</keyword>
<evidence type="ECO:0000259" key="1">
    <source>
        <dbReference type="PROSITE" id="PS50105"/>
    </source>
</evidence>
<dbReference type="SUPFAM" id="SSF47769">
    <property type="entry name" value="SAM/Pointed domain"/>
    <property type="match status" value="1"/>
</dbReference>
<dbReference type="Pfam" id="PF00536">
    <property type="entry name" value="SAM_1"/>
    <property type="match status" value="1"/>
</dbReference>
<evidence type="ECO:0000313" key="3">
    <source>
        <dbReference type="Proteomes" id="UP001208570"/>
    </source>
</evidence>
<dbReference type="SMART" id="SM00454">
    <property type="entry name" value="SAM"/>
    <property type="match status" value="1"/>
</dbReference>
<gene>
    <name evidence="2" type="ORF">LSH36_361g02000</name>
</gene>
<accession>A0AAD9N267</accession>
<dbReference type="Proteomes" id="UP001208570">
    <property type="component" value="Unassembled WGS sequence"/>
</dbReference>
<proteinExistence type="predicted"/>
<name>A0AAD9N267_9ANNE</name>
<organism evidence="2 3">
    <name type="scientific">Paralvinella palmiformis</name>
    <dbReference type="NCBI Taxonomy" id="53620"/>
    <lineage>
        <taxon>Eukaryota</taxon>
        <taxon>Metazoa</taxon>
        <taxon>Spiralia</taxon>
        <taxon>Lophotrochozoa</taxon>
        <taxon>Annelida</taxon>
        <taxon>Polychaeta</taxon>
        <taxon>Sedentaria</taxon>
        <taxon>Canalipalpata</taxon>
        <taxon>Terebellida</taxon>
        <taxon>Terebelliformia</taxon>
        <taxon>Alvinellidae</taxon>
        <taxon>Paralvinella</taxon>
    </lineage>
</organism>
<sequence>MQHSRRSSSSTKQRSYKYSTNSFKWSDKEYTPGQILDNFQPHFPILIKTTAGFLGQDESVDDISTDEMFWLHDVMTLQRIVVVNKSNVYFSVPTSCTTQVLPLKGSDIKDEKPIKLSALINENISRTFMFVDDDKHYIYEGNTPGGYTRLGQLRIVDTYQERYLLTNIVHSGYVYIEAILIPVYLPINLVVAVDMRTGDQQQFHHTMLALYNEAKLISKPVEFPKHAVECNDITMFKHQPDGAHYDIIMPYKRMTRGRGRTQNVYSRKLPVSIKKAKTPLGDSIAWRQNVRNQADAETKMVTDRLRKRLVELQQVLATGAIRRASSEKLGVRSEEDETKDEYTALIPPDVTRAGVENRSYANLPLNVINLESSSSSRASPVVAESRINKLEDVPEDLSRLNLDDVGRCLELLGLDEYKETFQKELIDGQLLMDLDSDTLQAELDLSKFKALKLCKFIKGWRPV</sequence>
<protein>
    <recommendedName>
        <fullName evidence="1">SAM domain-containing protein</fullName>
    </recommendedName>
</protein>